<organism evidence="1">
    <name type="scientific">Amphimedon queenslandica</name>
    <name type="common">Sponge</name>
    <dbReference type="NCBI Taxonomy" id="400682"/>
    <lineage>
        <taxon>Eukaryota</taxon>
        <taxon>Metazoa</taxon>
        <taxon>Porifera</taxon>
        <taxon>Demospongiae</taxon>
        <taxon>Heteroscleromorpha</taxon>
        <taxon>Haplosclerida</taxon>
        <taxon>Niphatidae</taxon>
        <taxon>Amphimedon</taxon>
    </lineage>
</organism>
<proteinExistence type="predicted"/>
<evidence type="ECO:0000313" key="1">
    <source>
        <dbReference type="EnsemblMetazoa" id="Aqu2.1.27644_001"/>
    </source>
</evidence>
<dbReference type="InParanoid" id="A0A1X7UI65"/>
<name>A0A1X7UI65_AMPQE</name>
<sequence length="76" mass="8088">MCLLFCIHCHCYPLIGLSGGRPSTATSAFHIPASGISGVAAVCHYHCYRHSPIIFSKGVARGDRVSIATANTWQGN</sequence>
<reference evidence="1" key="1">
    <citation type="submission" date="2017-05" db="UniProtKB">
        <authorList>
            <consortium name="EnsemblMetazoa"/>
        </authorList>
    </citation>
    <scope>IDENTIFICATION</scope>
</reference>
<protein>
    <submittedName>
        <fullName evidence="1">Uncharacterized protein</fullName>
    </submittedName>
</protein>
<dbReference type="EnsemblMetazoa" id="Aqu2.1.27644_001">
    <property type="protein sequence ID" value="Aqu2.1.27644_001"/>
    <property type="gene ID" value="Aqu2.1.27644"/>
</dbReference>
<dbReference type="AlphaFoldDB" id="A0A1X7UI65"/>
<accession>A0A1X7UI65</accession>